<dbReference type="Pfam" id="PF09084">
    <property type="entry name" value="NMT1"/>
    <property type="match status" value="1"/>
</dbReference>
<evidence type="ECO:0000256" key="10">
    <source>
        <dbReference type="ARBA" id="ARBA00033171"/>
    </source>
</evidence>
<dbReference type="InterPro" id="IPR015168">
    <property type="entry name" value="SsuA/THI5"/>
</dbReference>
<evidence type="ECO:0000256" key="3">
    <source>
        <dbReference type="ARBA" id="ARBA00009406"/>
    </source>
</evidence>
<evidence type="ECO:0000256" key="8">
    <source>
        <dbReference type="ARBA" id="ARBA00022977"/>
    </source>
</evidence>
<protein>
    <recommendedName>
        <fullName evidence="10">Thiamine pyrimidine synthase</fullName>
    </recommendedName>
</protein>
<evidence type="ECO:0000256" key="11">
    <source>
        <dbReference type="ARBA" id="ARBA00048179"/>
    </source>
</evidence>
<comment type="subunit">
    <text evidence="4">Homodimer.</text>
</comment>
<dbReference type="Gene3D" id="3.40.190.10">
    <property type="entry name" value="Periplasmic binding protein-like II"/>
    <property type="match status" value="2"/>
</dbReference>
<dbReference type="Proteomes" id="UP000697995">
    <property type="component" value="Unassembled WGS sequence"/>
</dbReference>
<dbReference type="PANTHER" id="PTHR31528:SF1">
    <property type="entry name" value="4-AMINO-5-HYDROXYMETHYL-2-METHYLPYRIMIDINE PHOSPHATE SYNTHASE THI11-RELATED"/>
    <property type="match status" value="1"/>
</dbReference>
<evidence type="ECO:0000313" key="14">
    <source>
        <dbReference type="Proteomes" id="UP000697995"/>
    </source>
</evidence>
<dbReference type="InterPro" id="IPR027939">
    <property type="entry name" value="NMT1/THI5"/>
</dbReference>
<dbReference type="EMBL" id="NRSG01000053">
    <property type="protein sequence ID" value="MBK1658464.1"/>
    <property type="molecule type" value="Genomic_DNA"/>
</dbReference>
<dbReference type="PANTHER" id="PTHR31528">
    <property type="entry name" value="4-AMINO-5-HYDROXYMETHYL-2-METHYLPYRIMIDINE PHOSPHATE SYNTHASE THI11-RELATED"/>
    <property type="match status" value="1"/>
</dbReference>
<gene>
    <name evidence="13" type="ORF">CKO45_09500</name>
</gene>
<comment type="caution">
    <text evidence="13">The sequence shown here is derived from an EMBL/GenBank/DDBJ whole genome shotgun (WGS) entry which is preliminary data.</text>
</comment>
<accession>A0ABS1CVN5</accession>
<keyword evidence="7" id="KW-0663">Pyridoxal phosphate</keyword>
<evidence type="ECO:0000256" key="7">
    <source>
        <dbReference type="ARBA" id="ARBA00022898"/>
    </source>
</evidence>
<evidence type="ECO:0000256" key="5">
    <source>
        <dbReference type="ARBA" id="ARBA00022679"/>
    </source>
</evidence>
<evidence type="ECO:0000256" key="9">
    <source>
        <dbReference type="ARBA" id="ARBA00023004"/>
    </source>
</evidence>
<dbReference type="SUPFAM" id="SSF53850">
    <property type="entry name" value="Periplasmic binding protein-like II"/>
    <property type="match status" value="1"/>
</dbReference>
<name>A0ABS1CVN5_9PROT</name>
<keyword evidence="14" id="KW-1185">Reference proteome</keyword>
<evidence type="ECO:0000256" key="4">
    <source>
        <dbReference type="ARBA" id="ARBA00011738"/>
    </source>
</evidence>
<keyword evidence="6" id="KW-0479">Metal-binding</keyword>
<keyword evidence="8" id="KW-0784">Thiamine biosynthesis</keyword>
<sequence length="436" mass="46910">MAFITAWLLVAMNSVWPSGGVRWKACAATVLPAPAMFSGTTGRPSSGPMASARMRPTMSVTPATATGITRRSGRLGNRSCARAGAARRGRASRLRRFGMAGPFPVRWRTAARWTAKQPPRQSAGPRERRMTPITLQEPFRAVFYAPFYAALARGDYAREGVEVTLREGGIPANAKDAVLAGLADLAWGGPMRILLAHEADPASPLRNFGAVVMRDPFFLVGRGARPGFRLSELAGLRLGTVAEVPTPWWTLQHDIRLAGLDPATVSRVTDRSMAENAAAVLGGRLDVAQLFEPFVTQLEDQGGAIWHAAAGRGPTGYTTFTTTTERLQARRAEFKAMLRGLARTLAWVAESPAEALADCIAGHFPDLPPPVLVRCLARYKAVGLWTADPFYPEDAFTRLETAMFTAGAITRKPGFAATADNAIVAEALAGWQGRSR</sequence>
<comment type="pathway">
    <text evidence="2">Cofactor biosynthesis; thiamine diphosphate biosynthesis.</text>
</comment>
<proteinExistence type="inferred from homology"/>
<comment type="similarity">
    <text evidence="3">Belongs to the NMT1/THI5 family.</text>
</comment>
<feature type="domain" description="SsuA/THI5-like" evidence="12">
    <location>
        <begin position="145"/>
        <end position="355"/>
    </location>
</feature>
<reference evidence="13 14" key="1">
    <citation type="journal article" date="2020" name="Microorganisms">
        <title>Osmotic Adaptation and Compatible Solute Biosynthesis of Phototrophic Bacteria as Revealed from Genome Analyses.</title>
        <authorList>
            <person name="Imhoff J.F."/>
            <person name="Rahn T."/>
            <person name="Kunzel S."/>
            <person name="Keller A."/>
            <person name="Neulinger S.C."/>
        </authorList>
    </citation>
    <scope>NUCLEOTIDE SEQUENCE [LARGE SCALE GENOMIC DNA]</scope>
    <source>
        <strain evidence="13 14">DSM 15382</strain>
    </source>
</reference>
<evidence type="ECO:0000313" key="13">
    <source>
        <dbReference type="EMBL" id="MBK1658464.1"/>
    </source>
</evidence>
<comment type="function">
    <text evidence="1">Responsible for the formation of the pyrimidine heterocycle in the thiamine biosynthesis pathway. Catalyzes the formation of hydroxymethylpyrimidine phosphate (HMP-P) from histidine and pyridoxal phosphate (PLP). The protein uses PLP and the active site histidine to form HMP-P, generating an inactive enzyme. The enzyme can only undergo a single turnover, which suggests it is a suicide enzyme.</text>
</comment>
<comment type="catalytic activity">
    <reaction evidence="11">
        <text>N(6)-(pyridoxal phosphate)-L-lysyl-[4-amino-5-hydroxymethyl-2-methylpyrimidine phosphate synthase] + L-histidyl-[4-amino-5-hydroxymethyl-2-methylpyrimidine phosphate synthase] + 2 Fe(3+) + 4 H2O = L-lysyl-[4-amino-5-hydroxymethyl-2-methylpyrimidine phosphate synthase] + (2S)-2-amino-5-hydroxy-4-oxopentanoyl-[4-amino-5-hydroxymethyl-2-methylpyrimidine phosphate synthase] + 4-amino-2-methyl-5-(phosphooxymethyl)pyrimidine + 3-oxopropanoate + 2 Fe(2+) + 2 H(+)</text>
        <dbReference type="Rhea" id="RHEA:65756"/>
        <dbReference type="Rhea" id="RHEA-COMP:16892"/>
        <dbReference type="Rhea" id="RHEA-COMP:16893"/>
        <dbReference type="Rhea" id="RHEA-COMP:16894"/>
        <dbReference type="Rhea" id="RHEA-COMP:16895"/>
        <dbReference type="ChEBI" id="CHEBI:15377"/>
        <dbReference type="ChEBI" id="CHEBI:15378"/>
        <dbReference type="ChEBI" id="CHEBI:29033"/>
        <dbReference type="ChEBI" id="CHEBI:29034"/>
        <dbReference type="ChEBI" id="CHEBI:29969"/>
        <dbReference type="ChEBI" id="CHEBI:29979"/>
        <dbReference type="ChEBI" id="CHEBI:33190"/>
        <dbReference type="ChEBI" id="CHEBI:58354"/>
        <dbReference type="ChEBI" id="CHEBI:143915"/>
        <dbReference type="ChEBI" id="CHEBI:157692"/>
    </reaction>
    <physiologicalReaction direction="left-to-right" evidence="11">
        <dbReference type="Rhea" id="RHEA:65757"/>
    </physiologicalReaction>
</comment>
<evidence type="ECO:0000256" key="6">
    <source>
        <dbReference type="ARBA" id="ARBA00022723"/>
    </source>
</evidence>
<keyword evidence="5" id="KW-0808">Transferase</keyword>
<keyword evidence="9" id="KW-0408">Iron</keyword>
<evidence type="ECO:0000256" key="2">
    <source>
        <dbReference type="ARBA" id="ARBA00004948"/>
    </source>
</evidence>
<evidence type="ECO:0000259" key="12">
    <source>
        <dbReference type="Pfam" id="PF09084"/>
    </source>
</evidence>
<organism evidence="13 14">
    <name type="scientific">Paracraurococcus ruber</name>
    <dbReference type="NCBI Taxonomy" id="77675"/>
    <lineage>
        <taxon>Bacteria</taxon>
        <taxon>Pseudomonadati</taxon>
        <taxon>Pseudomonadota</taxon>
        <taxon>Alphaproteobacteria</taxon>
        <taxon>Acetobacterales</taxon>
        <taxon>Roseomonadaceae</taxon>
        <taxon>Paracraurococcus</taxon>
    </lineage>
</organism>
<evidence type="ECO:0000256" key="1">
    <source>
        <dbReference type="ARBA" id="ARBA00003469"/>
    </source>
</evidence>